<evidence type="ECO:0008006" key="3">
    <source>
        <dbReference type="Google" id="ProtNLM"/>
    </source>
</evidence>
<evidence type="ECO:0000313" key="2">
    <source>
        <dbReference type="Proteomes" id="UP000287609"/>
    </source>
</evidence>
<organism evidence="1 2">
    <name type="scientific">Bifidobacterium dolichotidis</name>
    <dbReference type="NCBI Taxonomy" id="2306976"/>
    <lineage>
        <taxon>Bacteria</taxon>
        <taxon>Bacillati</taxon>
        <taxon>Actinomycetota</taxon>
        <taxon>Actinomycetes</taxon>
        <taxon>Bifidobacteriales</taxon>
        <taxon>Bifidobacteriaceae</taxon>
        <taxon>Bifidobacterium</taxon>
    </lineage>
</organism>
<evidence type="ECO:0000313" key="1">
    <source>
        <dbReference type="EMBL" id="RSX54509.1"/>
    </source>
</evidence>
<protein>
    <recommendedName>
        <fullName evidence="3">CTP synthase</fullName>
    </recommendedName>
</protein>
<accession>A0A430FNW0</accession>
<proteinExistence type="predicted"/>
<dbReference type="Proteomes" id="UP000287609">
    <property type="component" value="Unassembled WGS sequence"/>
</dbReference>
<dbReference type="AlphaFoldDB" id="A0A430FNW0"/>
<reference evidence="1 2" key="1">
    <citation type="submission" date="2018-09" db="EMBL/GenBank/DDBJ databases">
        <title>Characterization of the phylogenetic diversity of five novel species belonging to the genus Bifidobacterium.</title>
        <authorList>
            <person name="Lugli G.A."/>
            <person name="Duranti S."/>
            <person name="Milani C."/>
        </authorList>
    </citation>
    <scope>NUCLEOTIDE SEQUENCE [LARGE SCALE GENOMIC DNA]</scope>
    <source>
        <strain evidence="1 2">2036B</strain>
    </source>
</reference>
<dbReference type="EMBL" id="QXGM01000003">
    <property type="protein sequence ID" value="RSX54509.1"/>
    <property type="molecule type" value="Genomic_DNA"/>
</dbReference>
<sequence length="283" mass="30902">MARGISQVRPHLVFTSQTAAILHGFELSYQAIDGKLHVATEAPVRHAFPGLCFERTPEITPQIIDGMQVVPAAHTATFCCLTLPFRYALQVIDSALRSGVSPESIAQSCNAWKRDCSRVTKMLMLADPNSENGGESLFRALLLELGFARPLTQVVLIGPTSGQIYRVDFLYITPNGKLVIIEFNGMAKYSDTSMLNGQSLQQKVGAQMLREEDLKAMGATVINASWNTLRKPQALKSTLLEAGVPLSRTPLSWLRTGFDLEQARKTDYSIAAQANISGNSFAA</sequence>
<gene>
    <name evidence="1" type="ORF">D2E26_1309</name>
</gene>
<comment type="caution">
    <text evidence="1">The sequence shown here is derived from an EMBL/GenBank/DDBJ whole genome shotgun (WGS) entry which is preliminary data.</text>
</comment>
<name>A0A430FNW0_9BIFI</name>
<keyword evidence="2" id="KW-1185">Reference proteome</keyword>